<keyword evidence="3" id="KW-1185">Reference proteome</keyword>
<feature type="compositionally biased region" description="Low complexity" evidence="1">
    <location>
        <begin position="461"/>
        <end position="486"/>
    </location>
</feature>
<dbReference type="InParanoid" id="F2U6K9"/>
<feature type="compositionally biased region" description="Low complexity" evidence="1">
    <location>
        <begin position="374"/>
        <end position="407"/>
    </location>
</feature>
<name>F2U6K9_SALR5</name>
<dbReference type="RefSeq" id="XP_004994995.1">
    <property type="nucleotide sequence ID" value="XM_004994938.1"/>
</dbReference>
<evidence type="ECO:0000313" key="3">
    <source>
        <dbReference type="Proteomes" id="UP000007799"/>
    </source>
</evidence>
<proteinExistence type="predicted"/>
<sequence length="531" mass="60097">MSRNPQRTLNAFVYIDETTGNDENSGDHPSVAVRTMERARQIAGASGKCRGIKKLNDSAYQQQLLAHTDMPLPCGDTECRPCLRAASIAKCFSCGKRTWQQAMKAGLCRDCTKNNPSAASHSRMAGGSHAQARYNANRRIRRLLSDIRRECEVNDYQAFIGLRLGNQVHTFAFNCCVPTAHGQAIAFHCEDGTVLPQDLDVTNDKSITDSIEKTGTKEAVTWHRVRQSLVQWHKSFKTDRQIKDRINKAKKNLKLCQKCIFTVPNEPLEPHASLSEPLASQVGTHDQPISAATTDGSHGPPEQQYVGVVVDDQDRAQHPHAHPHPHPHQHPHHPVPVSMPQHLPAMKAMGHPMPDENPAKAAKMMNMVTMPNLHQGIPQPIHMQQMPGMHHMPPMSMAHLQHPQPHQQGHHPQHPQHPPPQHPQQGQGQPQQGQQQGQQGQQGQFQGHPHMQMPHHHQQHPQHQQMQQQHQQQMHQQQMQQHQQHQYAMVHNPPVSSAHQQMQQPQQQQPQQQPQQQQEQQQQQPQPQQQQ</sequence>
<dbReference type="KEGG" id="sre:PTSG_12127"/>
<dbReference type="AlphaFoldDB" id="F2U6K9"/>
<feature type="region of interest" description="Disordered" evidence="1">
    <location>
        <begin position="316"/>
        <end position="340"/>
    </location>
</feature>
<dbReference type="Proteomes" id="UP000007799">
    <property type="component" value="Unassembled WGS sequence"/>
</dbReference>
<protein>
    <submittedName>
        <fullName evidence="2">Uncharacterized protein</fullName>
    </submittedName>
</protein>
<feature type="compositionally biased region" description="Basic residues" evidence="1">
    <location>
        <begin position="318"/>
        <end position="333"/>
    </location>
</feature>
<dbReference type="EMBL" id="GL832963">
    <property type="protein sequence ID" value="EGD83491.1"/>
    <property type="molecule type" value="Genomic_DNA"/>
</dbReference>
<evidence type="ECO:0000256" key="1">
    <source>
        <dbReference type="SAM" id="MobiDB-lite"/>
    </source>
</evidence>
<feature type="compositionally biased region" description="Low complexity" evidence="1">
    <location>
        <begin position="423"/>
        <end position="452"/>
    </location>
</feature>
<gene>
    <name evidence="2" type="ORF">PTSG_12127</name>
</gene>
<feature type="region of interest" description="Disordered" evidence="1">
    <location>
        <begin position="373"/>
        <end position="531"/>
    </location>
</feature>
<feature type="compositionally biased region" description="Low complexity" evidence="1">
    <location>
        <begin position="500"/>
        <end position="531"/>
    </location>
</feature>
<reference evidence="2" key="1">
    <citation type="submission" date="2009-08" db="EMBL/GenBank/DDBJ databases">
        <title>Annotation of Salpingoeca rosetta.</title>
        <authorList>
            <consortium name="The Broad Institute Genome Sequencing Platform"/>
            <person name="Russ C."/>
            <person name="Cuomo C."/>
            <person name="Burger G."/>
            <person name="Gray M.W."/>
            <person name="Holland P.W.H."/>
            <person name="King N."/>
            <person name="Lang F.B.F."/>
            <person name="Roger A.J."/>
            <person name="Ruiz-Trillo I."/>
            <person name="Young S.K."/>
            <person name="Zeng Q."/>
            <person name="Gargeya S."/>
            <person name="Alvarado L."/>
            <person name="Berlin A."/>
            <person name="Chapman S.B."/>
            <person name="Chen Z."/>
            <person name="Freedman E."/>
            <person name="Gellesch M."/>
            <person name="Goldberg J."/>
            <person name="Griggs A."/>
            <person name="Gujja S."/>
            <person name="Heilman E."/>
            <person name="Heiman D."/>
            <person name="Howarth C."/>
            <person name="Mehta T."/>
            <person name="Neiman D."/>
            <person name="Pearson M."/>
            <person name="Roberts A."/>
            <person name="Saif S."/>
            <person name="Shea T."/>
            <person name="Shenoy N."/>
            <person name="Sisk P."/>
            <person name="Stolte C."/>
            <person name="Sykes S."/>
            <person name="White J."/>
            <person name="Yandava C."/>
            <person name="Haas B."/>
            <person name="Nusbaum C."/>
            <person name="Birren B."/>
        </authorList>
    </citation>
    <scope>NUCLEOTIDE SEQUENCE [LARGE SCALE GENOMIC DNA]</scope>
    <source>
        <strain evidence="2">ATCC 50818</strain>
    </source>
</reference>
<dbReference type="GeneID" id="16075573"/>
<feature type="region of interest" description="Disordered" evidence="1">
    <location>
        <begin position="278"/>
        <end position="304"/>
    </location>
</feature>
<evidence type="ECO:0000313" key="2">
    <source>
        <dbReference type="EMBL" id="EGD83491.1"/>
    </source>
</evidence>
<accession>F2U6K9</accession>
<organism evidence="3">
    <name type="scientific">Salpingoeca rosetta (strain ATCC 50818 / BSB-021)</name>
    <dbReference type="NCBI Taxonomy" id="946362"/>
    <lineage>
        <taxon>Eukaryota</taxon>
        <taxon>Choanoflagellata</taxon>
        <taxon>Craspedida</taxon>
        <taxon>Salpingoecidae</taxon>
        <taxon>Salpingoeca</taxon>
    </lineage>
</organism>